<evidence type="ECO:0000256" key="1">
    <source>
        <dbReference type="ARBA" id="ARBA00005466"/>
    </source>
</evidence>
<dbReference type="InterPro" id="IPR006093">
    <property type="entry name" value="Oxy_OxRdtase_FAD_BS"/>
</dbReference>
<dbReference type="SUPFAM" id="SSF56176">
    <property type="entry name" value="FAD-binding/transporter-associated domain-like"/>
    <property type="match status" value="1"/>
</dbReference>
<gene>
    <name evidence="5" type="ORF">CEP54_009528</name>
</gene>
<evidence type="ECO:0000313" key="6">
    <source>
        <dbReference type="Proteomes" id="UP000288168"/>
    </source>
</evidence>
<feature type="domain" description="FAD linked oxidase N-terminal" evidence="4">
    <location>
        <begin position="72"/>
        <end position="107"/>
    </location>
</feature>
<dbReference type="InterPro" id="IPR036318">
    <property type="entry name" value="FAD-bd_PCMH-like_sf"/>
</dbReference>
<dbReference type="EMBL" id="NKCI01000104">
    <property type="protein sequence ID" value="RSL55092.1"/>
    <property type="molecule type" value="Genomic_DNA"/>
</dbReference>
<keyword evidence="3" id="KW-0732">Signal</keyword>
<dbReference type="Proteomes" id="UP000288168">
    <property type="component" value="Unassembled WGS sequence"/>
</dbReference>
<dbReference type="GO" id="GO:0050660">
    <property type="term" value="F:flavin adenine dinucleotide binding"/>
    <property type="evidence" value="ECO:0007669"/>
    <property type="project" value="InterPro"/>
</dbReference>
<name>A0A428PPR6_9HYPO</name>
<dbReference type="InterPro" id="IPR006094">
    <property type="entry name" value="Oxid_FAD_bind_N"/>
</dbReference>
<dbReference type="AlphaFoldDB" id="A0A428PPR6"/>
<dbReference type="GO" id="GO:0016491">
    <property type="term" value="F:oxidoreductase activity"/>
    <property type="evidence" value="ECO:0007669"/>
    <property type="project" value="UniProtKB-KW"/>
</dbReference>
<dbReference type="Gene3D" id="3.30.43.10">
    <property type="entry name" value="Uridine Diphospho-n-acetylenolpyruvylglucosamine Reductase, domain 2"/>
    <property type="match status" value="1"/>
</dbReference>
<evidence type="ECO:0000256" key="2">
    <source>
        <dbReference type="ARBA" id="ARBA00023002"/>
    </source>
</evidence>
<reference evidence="5 6" key="1">
    <citation type="submission" date="2017-06" db="EMBL/GenBank/DDBJ databases">
        <title>Comparative genomic analysis of Ambrosia Fusariam Clade fungi.</title>
        <authorList>
            <person name="Stajich J.E."/>
            <person name="Carrillo J."/>
            <person name="Kijimoto T."/>
            <person name="Eskalen A."/>
            <person name="O'Donnell K."/>
            <person name="Kasson M."/>
        </authorList>
    </citation>
    <scope>NUCLEOTIDE SEQUENCE [LARGE SCALE GENOMIC DNA]</scope>
    <source>
        <strain evidence="5 6">NRRL62584</strain>
    </source>
</reference>
<organism evidence="5 6">
    <name type="scientific">Fusarium duplospermum</name>
    <dbReference type="NCBI Taxonomy" id="1325734"/>
    <lineage>
        <taxon>Eukaryota</taxon>
        <taxon>Fungi</taxon>
        <taxon>Dikarya</taxon>
        <taxon>Ascomycota</taxon>
        <taxon>Pezizomycotina</taxon>
        <taxon>Sordariomycetes</taxon>
        <taxon>Hypocreomycetidae</taxon>
        <taxon>Hypocreales</taxon>
        <taxon>Nectriaceae</taxon>
        <taxon>Fusarium</taxon>
        <taxon>Fusarium solani species complex</taxon>
    </lineage>
</organism>
<protein>
    <recommendedName>
        <fullName evidence="4">FAD linked oxidase N-terminal domain-containing protein</fullName>
    </recommendedName>
</protein>
<comment type="similarity">
    <text evidence="1">Belongs to the oxygen-dependent FAD-linked oxidoreductase family.</text>
</comment>
<dbReference type="InterPro" id="IPR016167">
    <property type="entry name" value="FAD-bd_PCMH_sub1"/>
</dbReference>
<feature type="signal peptide" evidence="3">
    <location>
        <begin position="1"/>
        <end position="29"/>
    </location>
</feature>
<evidence type="ECO:0000313" key="5">
    <source>
        <dbReference type="EMBL" id="RSL55092.1"/>
    </source>
</evidence>
<feature type="chain" id="PRO_5019365538" description="FAD linked oxidase N-terminal domain-containing protein" evidence="3">
    <location>
        <begin position="30"/>
        <end position="108"/>
    </location>
</feature>
<dbReference type="Pfam" id="PF01565">
    <property type="entry name" value="FAD_binding_4"/>
    <property type="match status" value="1"/>
</dbReference>
<accession>A0A428PPR6</accession>
<evidence type="ECO:0000256" key="3">
    <source>
        <dbReference type="SAM" id="SignalP"/>
    </source>
</evidence>
<dbReference type="STRING" id="1325734.A0A428PPR6"/>
<keyword evidence="2" id="KW-0560">Oxidoreductase</keyword>
<proteinExistence type="inferred from homology"/>
<dbReference type="OrthoDB" id="407275at2759"/>
<keyword evidence="6" id="KW-1185">Reference proteome</keyword>
<dbReference type="PROSITE" id="PS00862">
    <property type="entry name" value="OX2_COVAL_FAD"/>
    <property type="match status" value="1"/>
</dbReference>
<evidence type="ECO:0000259" key="4">
    <source>
        <dbReference type="Pfam" id="PF01565"/>
    </source>
</evidence>
<sequence length="108" mass="11894">MRLSLILAPQVPLFHLLLFISYFINMGSGTSTPIRDCLNTVCENRLDCVRYPGDGLFISWAIPFNLEFPVTPAAVLRPRNVIDVSGAVKCAKEHGFKVQARSGGHSYG</sequence>
<comment type="caution">
    <text evidence="5">The sequence shown here is derived from an EMBL/GenBank/DDBJ whole genome shotgun (WGS) entry which is preliminary data.</text>
</comment>